<evidence type="ECO:0000256" key="1">
    <source>
        <dbReference type="SAM" id="MobiDB-lite"/>
    </source>
</evidence>
<dbReference type="InterPro" id="IPR010985">
    <property type="entry name" value="Ribbon_hlx_hlx"/>
</dbReference>
<reference evidence="2 3" key="1">
    <citation type="submission" date="2019-04" db="EMBL/GenBank/DDBJ databases">
        <title>Phreatobacter aquaticus sp. nov.</title>
        <authorList>
            <person name="Choi A."/>
        </authorList>
    </citation>
    <scope>NUCLEOTIDE SEQUENCE [LARGE SCALE GENOMIC DNA]</scope>
    <source>
        <strain evidence="2 3">KCTC 52518</strain>
    </source>
</reference>
<dbReference type="EMBL" id="CP039690">
    <property type="protein sequence ID" value="QCI62962.1"/>
    <property type="molecule type" value="Genomic_DNA"/>
</dbReference>
<evidence type="ECO:0008006" key="4">
    <source>
        <dbReference type="Google" id="ProtNLM"/>
    </source>
</evidence>
<dbReference type="OrthoDB" id="5193907at2"/>
<dbReference type="Proteomes" id="UP000298781">
    <property type="component" value="Chromosome"/>
</dbReference>
<keyword evidence="3" id="KW-1185">Reference proteome</keyword>
<dbReference type="AlphaFoldDB" id="A0A4D7B478"/>
<dbReference type="KEGG" id="pstg:E8M01_01110"/>
<dbReference type="GO" id="GO:0006355">
    <property type="term" value="P:regulation of DNA-templated transcription"/>
    <property type="evidence" value="ECO:0007669"/>
    <property type="project" value="InterPro"/>
</dbReference>
<accession>A0A4D7B478</accession>
<evidence type="ECO:0000313" key="3">
    <source>
        <dbReference type="Proteomes" id="UP000298781"/>
    </source>
</evidence>
<protein>
    <recommendedName>
        <fullName evidence="4">Toxin-antitoxin system HicB family antitoxin</fullName>
    </recommendedName>
</protein>
<dbReference type="SUPFAM" id="SSF47598">
    <property type="entry name" value="Ribbon-helix-helix"/>
    <property type="match status" value="1"/>
</dbReference>
<evidence type="ECO:0000313" key="2">
    <source>
        <dbReference type="EMBL" id="QCI62962.1"/>
    </source>
</evidence>
<name>A0A4D7B478_9HYPH</name>
<organism evidence="2 3">
    <name type="scientific">Phreatobacter stygius</name>
    <dbReference type="NCBI Taxonomy" id="1940610"/>
    <lineage>
        <taxon>Bacteria</taxon>
        <taxon>Pseudomonadati</taxon>
        <taxon>Pseudomonadota</taxon>
        <taxon>Alphaproteobacteria</taxon>
        <taxon>Hyphomicrobiales</taxon>
        <taxon>Phreatobacteraceae</taxon>
        <taxon>Phreatobacter</taxon>
    </lineage>
</organism>
<gene>
    <name evidence="2" type="ORF">E8M01_01110</name>
</gene>
<sequence>MNLTPYIDDLRHQLAVAAEAGGEEARALAERLTAPLEAAARLVLLEALSAAASEITRELAPGSVDLRLRGREPAFVVTPAPAGHLSDEVAEGRSESAPPSGPPATAEADDGGTSRITLRLSEQLKLRVEEAAVREGLSANAWLVRAVATAIETKARGPAQHGARGGERYTGWVR</sequence>
<dbReference type="RefSeq" id="WP_136958425.1">
    <property type="nucleotide sequence ID" value="NZ_CP039690.1"/>
</dbReference>
<feature type="compositionally biased region" description="Basic and acidic residues" evidence="1">
    <location>
        <begin position="85"/>
        <end position="94"/>
    </location>
</feature>
<feature type="region of interest" description="Disordered" evidence="1">
    <location>
        <begin position="81"/>
        <end position="114"/>
    </location>
</feature>
<proteinExistence type="predicted"/>